<reference evidence="5" key="1">
    <citation type="submission" date="2016-03" db="EMBL/GenBank/DDBJ databases">
        <authorList>
            <person name="Devillers Hugo."/>
        </authorList>
    </citation>
    <scope>NUCLEOTIDE SEQUENCE [LARGE SCALE GENOMIC DNA]</scope>
</reference>
<dbReference type="Pfam" id="PF15407">
    <property type="entry name" value="Spo7_2_N"/>
    <property type="match status" value="1"/>
</dbReference>
<feature type="region of interest" description="Disordered" evidence="1">
    <location>
        <begin position="224"/>
        <end position="263"/>
    </location>
</feature>
<feature type="region of interest" description="Disordered" evidence="1">
    <location>
        <begin position="295"/>
        <end position="314"/>
    </location>
</feature>
<feature type="compositionally biased region" description="Polar residues" evidence="1">
    <location>
        <begin position="236"/>
        <end position="255"/>
    </location>
</feature>
<accession>A0A1G4J7Q0</accession>
<feature type="compositionally biased region" description="Low complexity" evidence="1">
    <location>
        <begin position="372"/>
        <end position="382"/>
    </location>
</feature>
<feature type="domain" description="PH" evidence="2">
    <location>
        <begin position="785"/>
        <end position="996"/>
    </location>
</feature>
<dbReference type="Gene3D" id="2.30.29.30">
    <property type="entry name" value="Pleckstrin-homology domain (PH domain)/Phosphotyrosine-binding domain (PTB)"/>
    <property type="match status" value="1"/>
</dbReference>
<feature type="domain" description="PH" evidence="2">
    <location>
        <begin position="485"/>
        <end position="641"/>
    </location>
</feature>
<dbReference type="GO" id="GO:0005628">
    <property type="term" value="C:prospore membrane"/>
    <property type="evidence" value="ECO:0007669"/>
    <property type="project" value="TreeGrafter"/>
</dbReference>
<feature type="region of interest" description="Disordered" evidence="1">
    <location>
        <begin position="1189"/>
        <end position="1228"/>
    </location>
</feature>
<dbReference type="AlphaFoldDB" id="A0A1G4J7Q0"/>
<evidence type="ECO:0000313" key="4">
    <source>
        <dbReference type="EMBL" id="SCU85911.1"/>
    </source>
</evidence>
<dbReference type="InterPro" id="IPR039486">
    <property type="entry name" value="Mug56/Spo71_PH"/>
</dbReference>
<protein>
    <submittedName>
        <fullName evidence="4">LANO_0C05952g1_1</fullName>
    </submittedName>
</protein>
<dbReference type="OrthoDB" id="5579281at2759"/>
<feature type="compositionally biased region" description="Polar residues" evidence="1">
    <location>
        <begin position="1189"/>
        <end position="1216"/>
    </location>
</feature>
<dbReference type="PANTHER" id="PTHR28076">
    <property type="entry name" value="SPORULATION-SPECIFIC PROTEIN 71"/>
    <property type="match status" value="1"/>
</dbReference>
<dbReference type="EMBL" id="LT598446">
    <property type="protein sequence ID" value="SCU85911.1"/>
    <property type="molecule type" value="Genomic_DNA"/>
</dbReference>
<dbReference type="Pfam" id="PF15404">
    <property type="entry name" value="PH_4"/>
    <property type="match status" value="1"/>
</dbReference>
<name>A0A1G4J7Q0_9SACH</name>
<evidence type="ECO:0000313" key="5">
    <source>
        <dbReference type="Proteomes" id="UP000189911"/>
    </source>
</evidence>
<dbReference type="InterPro" id="IPR029217">
    <property type="entry name" value="Spo7_2_N"/>
</dbReference>
<feature type="region of interest" description="Disordered" evidence="1">
    <location>
        <begin position="343"/>
        <end position="405"/>
    </location>
</feature>
<proteinExistence type="predicted"/>
<gene>
    <name evidence="4" type="ORF">LANO_0C05952G</name>
</gene>
<feature type="compositionally biased region" description="Basic and acidic residues" evidence="1">
    <location>
        <begin position="129"/>
        <end position="138"/>
    </location>
</feature>
<feature type="domain" description="Sporulation-specific protein 71 N-terminal" evidence="3">
    <location>
        <begin position="37"/>
        <end position="103"/>
    </location>
</feature>
<organism evidence="4 5">
    <name type="scientific">Lachancea nothofagi CBS 11611</name>
    <dbReference type="NCBI Taxonomy" id="1266666"/>
    <lineage>
        <taxon>Eukaryota</taxon>
        <taxon>Fungi</taxon>
        <taxon>Dikarya</taxon>
        <taxon>Ascomycota</taxon>
        <taxon>Saccharomycotina</taxon>
        <taxon>Saccharomycetes</taxon>
        <taxon>Saccharomycetales</taxon>
        <taxon>Saccharomycetaceae</taxon>
        <taxon>Lachancea</taxon>
    </lineage>
</organism>
<feature type="compositionally biased region" description="Basic and acidic residues" evidence="1">
    <location>
        <begin position="343"/>
        <end position="361"/>
    </location>
</feature>
<dbReference type="SMART" id="SM01316">
    <property type="entry name" value="Spo7_2_N"/>
    <property type="match status" value="1"/>
</dbReference>
<dbReference type="PANTHER" id="PTHR28076:SF1">
    <property type="entry name" value="PROSPORE MEMBRANE ADAPTER PROTEIN SPO71"/>
    <property type="match status" value="1"/>
</dbReference>
<evidence type="ECO:0000259" key="2">
    <source>
        <dbReference type="SMART" id="SM00233"/>
    </source>
</evidence>
<feature type="compositionally biased region" description="Basic residues" evidence="1">
    <location>
        <begin position="112"/>
        <end position="121"/>
    </location>
</feature>
<evidence type="ECO:0000256" key="1">
    <source>
        <dbReference type="SAM" id="MobiDB-lite"/>
    </source>
</evidence>
<dbReference type="InterPro" id="IPR057379">
    <property type="entry name" value="PH_SPO71"/>
</dbReference>
<dbReference type="InterPro" id="IPR040345">
    <property type="entry name" value="Mug56/Spo71"/>
</dbReference>
<sequence length="1278" mass="144650">MSHESDFFKNIALNETLYAKHICENTAQRITEGEKVPILSIPRTSFTAFRLSYASPVEISQSSRSVLLGGVPNLWYLQHKSNFLRSLYRLAHKKVSRRVQLAGQYANGVSYHSRRRSRRPKSSFALHDGSIKRQDKPKPKSKAAPLESNVDPSIGKGEIRFVAQLRSSSPRSSSPVSSDTNSVAVADLSQEGGHGLSIANNDNSKLSAPKCSATKCRGSLLRIDPSVHPVPDSAPENLNGNHQNRSPVSQANNSGDRNDLKASGLKRPCIDATKTNKKLASFQYSMQSEEYYSAEDGFTSSSSEYEDTLSDSTPETIKSEIIHHPQSSRTAVPVLIQPLSEKRSASNVKFRDEERPVRQRQESSANLRAPSDDSQASDTQASGLSYSFDEDEYHTRRNGSKSGQVEYLRLVSPEPNKLTPQESTNISKLDERRKVLKDVKSFVSETGRKIHFDKLDKFHFDLSRVLGADHTISQKFFKKFSAGEVVKMEKMLVFVKSSKSARGPPLHFSDVEPIDTRVVERWKEFIVVARATGVPEAPLYLQFYRNRNIPHVEAYNSSVENYRANSMDFMFDSSCIVGFYNTLDKTIHVITTAPSKVDAGKMHADRFSQITGRLKIYILRCSSSASAEKWLLFLRRSLGIVDRSTKVHINIPEVKVSLEIPLPLDLLRVFDKQSYLEEDNLKLLMMPRGYKPVSFPLARYLELVILNKLGECGYKNAISGLIQANTISGFCWKHYDRIEWCPGDQYDLALSGVSLKESHLLEYRSLTHYPRSVILKNGETWTEPSGVEGFLMKCTNRYGKETEKVLHTAYYRFLYFFTSDGLLFFMSSFKGLPPLPDGVLSKDESCAYDIGKLEDKIKNLPESFEHNPYPLDLDSHIEWLKEDTSSADFQEKDNAAFAAMWRKIAHVIKAEKVIDLTEVIGVSKLSAANENSTELRYRFLTGANNFVWKATQSVEETIESMFVLSMSNGLKVKLLAPSPQVADEWVTRLEYLSRYWKHRKSEDTKSMWSAKMENLSNLKIPESEESNISEDTPKWVTDRGVANENVYNISAQAMLRPLMQSGILYEKPHKHSSFKKFFVILTPGFIILYKYFKSAKVNYSKKVVDHRHYMTIPIEECYVYSGNLTSLDLLQRDKQFDNLNPGHNPLPRVYPDGWRSSEDEASKCFTLWFGTKRAVSNYNSLFNYNPKSRTHTASSVNGTDEVQSGAESDMPNTRSSEAGDLNMEGNPQKNKNFLRAVSRLGVSGRSLVFMARSRQERDQWALKIQCELERLKGSTTAS</sequence>
<dbReference type="Pfam" id="PF23207">
    <property type="entry name" value="PH_SPO71"/>
    <property type="match status" value="1"/>
</dbReference>
<feature type="domain" description="PH" evidence="2">
    <location>
        <begin position="1058"/>
        <end position="1271"/>
    </location>
</feature>
<dbReference type="SUPFAM" id="SSF50729">
    <property type="entry name" value="PH domain-like"/>
    <property type="match status" value="1"/>
</dbReference>
<dbReference type="GO" id="GO:1902657">
    <property type="term" value="P:protein localization to prospore membrane"/>
    <property type="evidence" value="ECO:0007669"/>
    <property type="project" value="InterPro"/>
</dbReference>
<dbReference type="SMART" id="SM00233">
    <property type="entry name" value="PH"/>
    <property type="match status" value="3"/>
</dbReference>
<dbReference type="Proteomes" id="UP000189911">
    <property type="component" value="Chromosome C"/>
</dbReference>
<evidence type="ECO:0000259" key="3">
    <source>
        <dbReference type="SMART" id="SM01316"/>
    </source>
</evidence>
<feature type="region of interest" description="Disordered" evidence="1">
    <location>
        <begin position="108"/>
        <end position="152"/>
    </location>
</feature>
<dbReference type="InterPro" id="IPR001849">
    <property type="entry name" value="PH_domain"/>
</dbReference>
<keyword evidence="5" id="KW-1185">Reference proteome</keyword>
<dbReference type="InterPro" id="IPR011993">
    <property type="entry name" value="PH-like_dom_sf"/>
</dbReference>